<sequence>MAIHALTHEDLPRLLLDDLDRARGRLRVRRPGRADHYIYLEEITTALATAWLRQPHHSWPRTTNPHLLVSRISATDPTKPMLSTEVTKTVFERAGLPARRLREDRIYDEARHTADPVHLMRLFGLGKATAMKYVTATHPDKRPDPIAP</sequence>
<dbReference type="Proteomes" id="UP000299211">
    <property type="component" value="Unassembled WGS sequence"/>
</dbReference>
<gene>
    <name evidence="1" type="ORF">SAV14893_092880</name>
    <name evidence="2" type="ORF">SAV31267_096470</name>
</gene>
<evidence type="ECO:0000313" key="1">
    <source>
        <dbReference type="EMBL" id="GDY69895.1"/>
    </source>
</evidence>
<reference evidence="2 3" key="1">
    <citation type="submission" date="2019-04" db="EMBL/GenBank/DDBJ databases">
        <title>Draft genome sequences of Streptomyces avermitilis ATCC 31267.</title>
        <authorList>
            <person name="Komaki H."/>
            <person name="Tamura T."/>
            <person name="Hosoyama A."/>
        </authorList>
    </citation>
    <scope>NUCLEOTIDE SEQUENCE [LARGE SCALE GENOMIC DNA]</scope>
    <source>
        <strain evidence="2 3">ATCC 31267</strain>
    </source>
</reference>
<protein>
    <recommendedName>
        <fullName evidence="5">Tyr recombinase domain-containing protein</fullName>
    </recommendedName>
</protein>
<organism evidence="2 3">
    <name type="scientific">Streptomyces avermitilis</name>
    <dbReference type="NCBI Taxonomy" id="33903"/>
    <lineage>
        <taxon>Bacteria</taxon>
        <taxon>Bacillati</taxon>
        <taxon>Actinomycetota</taxon>
        <taxon>Actinomycetes</taxon>
        <taxon>Kitasatosporales</taxon>
        <taxon>Streptomycetaceae</taxon>
        <taxon>Streptomyces</taxon>
    </lineage>
</organism>
<dbReference type="Proteomes" id="UP000302139">
    <property type="component" value="Unassembled WGS sequence"/>
</dbReference>
<dbReference type="RefSeq" id="WP_062804687.1">
    <property type="nucleotide sequence ID" value="NZ_BAABTN010000168.1"/>
</dbReference>
<evidence type="ECO:0008006" key="5">
    <source>
        <dbReference type="Google" id="ProtNLM"/>
    </source>
</evidence>
<dbReference type="GeneID" id="41545180"/>
<evidence type="ECO:0000313" key="4">
    <source>
        <dbReference type="Proteomes" id="UP000302139"/>
    </source>
</evidence>
<dbReference type="AlphaFoldDB" id="A0A4D4N6I4"/>
<name>A0A4D4N6I4_STRAX</name>
<reference evidence="1 4" key="2">
    <citation type="submission" date="2019-04" db="EMBL/GenBank/DDBJ databases">
        <title>Draft genome sequences of Streptomyces avermitilis NBRC 14893.</title>
        <authorList>
            <person name="Komaki H."/>
            <person name="Tamura T."/>
            <person name="Hosoyama A."/>
        </authorList>
    </citation>
    <scope>NUCLEOTIDE SEQUENCE [LARGE SCALE GENOMIC DNA]</scope>
    <source>
        <strain evidence="1 4">NBRC 14893</strain>
    </source>
</reference>
<dbReference type="EMBL" id="BJHX01000003">
    <property type="protein sequence ID" value="GDY69895.1"/>
    <property type="molecule type" value="Genomic_DNA"/>
</dbReference>
<accession>A0A4D4N6I4</accession>
<comment type="caution">
    <text evidence="2">The sequence shown here is derived from an EMBL/GenBank/DDBJ whole genome shotgun (WGS) entry which is preliminary data.</text>
</comment>
<evidence type="ECO:0000313" key="2">
    <source>
        <dbReference type="EMBL" id="GDY80162.1"/>
    </source>
</evidence>
<dbReference type="EMBL" id="BJHY01000002">
    <property type="protein sequence ID" value="GDY80162.1"/>
    <property type="molecule type" value="Genomic_DNA"/>
</dbReference>
<evidence type="ECO:0000313" key="3">
    <source>
        <dbReference type="Proteomes" id="UP000299211"/>
    </source>
</evidence>
<proteinExistence type="predicted"/>